<dbReference type="GO" id="GO:0003723">
    <property type="term" value="F:RNA binding"/>
    <property type="evidence" value="ECO:0007669"/>
    <property type="project" value="InterPro"/>
</dbReference>
<evidence type="ECO:0000256" key="1">
    <source>
        <dbReference type="ARBA" id="ARBA00022737"/>
    </source>
</evidence>
<name>A0A9Q1M8K0_9SOLA</name>
<reference evidence="4" key="1">
    <citation type="journal article" date="2023" name="Proc. Natl. Acad. Sci. U.S.A.">
        <title>Genomic and structural basis for evolution of tropane alkaloid biosynthesis.</title>
        <authorList>
            <person name="Wanga Y.-J."/>
            <person name="Taina T."/>
            <person name="Yua J.-Y."/>
            <person name="Lia J."/>
            <person name="Xua B."/>
            <person name="Chenc J."/>
            <person name="D'Auriad J.C."/>
            <person name="Huanga J.-P."/>
            <person name="Huanga S.-X."/>
        </authorList>
    </citation>
    <scope>NUCLEOTIDE SEQUENCE [LARGE SCALE GENOMIC DNA]</scope>
    <source>
        <strain evidence="4">cv. KIB-2019</strain>
    </source>
</reference>
<sequence>MLRLEGSNAEEDLMVINALIGMYAKCKEMKIAQAMFEDIDRRDRNVVTWIVMIGGHAQHGDANDALELFSAMLKNEYSVFPNAYSISCALVACTRLSSLRIVEVHKQIIGLRFGTLRLSRRVTQKHQQLVLQIGF</sequence>
<keyword evidence="1" id="KW-0677">Repeat</keyword>
<organism evidence="3 4">
    <name type="scientific">Anisodus acutangulus</name>
    <dbReference type="NCBI Taxonomy" id="402998"/>
    <lineage>
        <taxon>Eukaryota</taxon>
        <taxon>Viridiplantae</taxon>
        <taxon>Streptophyta</taxon>
        <taxon>Embryophyta</taxon>
        <taxon>Tracheophyta</taxon>
        <taxon>Spermatophyta</taxon>
        <taxon>Magnoliopsida</taxon>
        <taxon>eudicotyledons</taxon>
        <taxon>Gunneridae</taxon>
        <taxon>Pentapetalae</taxon>
        <taxon>asterids</taxon>
        <taxon>lamiids</taxon>
        <taxon>Solanales</taxon>
        <taxon>Solanaceae</taxon>
        <taxon>Solanoideae</taxon>
        <taxon>Hyoscyameae</taxon>
        <taxon>Anisodus</taxon>
    </lineage>
</organism>
<dbReference type="InterPro" id="IPR011990">
    <property type="entry name" value="TPR-like_helical_dom_sf"/>
</dbReference>
<dbReference type="PROSITE" id="PS51375">
    <property type="entry name" value="PPR"/>
    <property type="match status" value="1"/>
</dbReference>
<dbReference type="GO" id="GO:0009451">
    <property type="term" value="P:RNA modification"/>
    <property type="evidence" value="ECO:0007669"/>
    <property type="project" value="InterPro"/>
</dbReference>
<evidence type="ECO:0000313" key="3">
    <source>
        <dbReference type="EMBL" id="KAJ8554119.1"/>
    </source>
</evidence>
<accession>A0A9Q1M8K0</accession>
<protein>
    <recommendedName>
        <fullName evidence="5">Pentatricopeptide repeat-containing protein</fullName>
    </recommendedName>
</protein>
<feature type="repeat" description="PPR" evidence="2">
    <location>
        <begin position="45"/>
        <end position="79"/>
    </location>
</feature>
<dbReference type="EMBL" id="JAJAGQ010000009">
    <property type="protein sequence ID" value="KAJ8554119.1"/>
    <property type="molecule type" value="Genomic_DNA"/>
</dbReference>
<evidence type="ECO:0008006" key="5">
    <source>
        <dbReference type="Google" id="ProtNLM"/>
    </source>
</evidence>
<dbReference type="NCBIfam" id="TIGR00756">
    <property type="entry name" value="PPR"/>
    <property type="match status" value="1"/>
</dbReference>
<comment type="caution">
    <text evidence="3">The sequence shown here is derived from an EMBL/GenBank/DDBJ whole genome shotgun (WGS) entry which is preliminary data.</text>
</comment>
<dbReference type="Gene3D" id="1.25.40.10">
    <property type="entry name" value="Tetratricopeptide repeat domain"/>
    <property type="match status" value="1"/>
</dbReference>
<dbReference type="AlphaFoldDB" id="A0A9Q1M8K0"/>
<dbReference type="Pfam" id="PF13041">
    <property type="entry name" value="PPR_2"/>
    <property type="match status" value="1"/>
</dbReference>
<dbReference type="InterPro" id="IPR046960">
    <property type="entry name" value="PPR_At4g14850-like_plant"/>
</dbReference>
<evidence type="ECO:0000256" key="2">
    <source>
        <dbReference type="PROSITE-ProRule" id="PRU00708"/>
    </source>
</evidence>
<dbReference type="Proteomes" id="UP001152561">
    <property type="component" value="Unassembled WGS sequence"/>
</dbReference>
<dbReference type="Pfam" id="PF01535">
    <property type="entry name" value="PPR"/>
    <property type="match status" value="1"/>
</dbReference>
<gene>
    <name evidence="3" type="ORF">K7X08_024797</name>
</gene>
<evidence type="ECO:0000313" key="4">
    <source>
        <dbReference type="Proteomes" id="UP001152561"/>
    </source>
</evidence>
<dbReference type="PANTHER" id="PTHR47926">
    <property type="entry name" value="PENTATRICOPEPTIDE REPEAT-CONTAINING PROTEIN"/>
    <property type="match status" value="1"/>
</dbReference>
<proteinExistence type="predicted"/>
<dbReference type="InterPro" id="IPR002885">
    <property type="entry name" value="PPR_rpt"/>
</dbReference>
<keyword evidence="4" id="KW-1185">Reference proteome</keyword>
<dbReference type="OrthoDB" id="185373at2759"/>